<dbReference type="InterPro" id="IPR011004">
    <property type="entry name" value="Trimer_LpxA-like_sf"/>
</dbReference>
<dbReference type="InterPro" id="IPR051159">
    <property type="entry name" value="Hexapeptide_acetyltransf"/>
</dbReference>
<evidence type="ECO:0000256" key="1">
    <source>
        <dbReference type="ARBA" id="ARBA00007274"/>
    </source>
</evidence>
<name>A0A4Q0M8Q4_9SPHI</name>
<gene>
    <name evidence="3" type="primary">wcaF</name>
    <name evidence="3" type="ORF">EKH83_12195</name>
</gene>
<comment type="caution">
    <text evidence="3">The sequence shown here is derived from an EMBL/GenBank/DDBJ whole genome shotgun (WGS) entry which is preliminary data.</text>
</comment>
<proteinExistence type="inferred from homology"/>
<reference evidence="3 4" key="1">
    <citation type="submission" date="2018-12" db="EMBL/GenBank/DDBJ databases">
        <title>The Draft Genome Sequence of the Soil Bacterium Pedobacter tournemirensis R1.</title>
        <authorList>
            <person name="He J."/>
        </authorList>
    </citation>
    <scope>NUCLEOTIDE SEQUENCE [LARGE SCALE GENOMIC DNA]</scope>
    <source>
        <strain evidence="3 4">R1</strain>
    </source>
</reference>
<dbReference type="PANTHER" id="PTHR23416:SF23">
    <property type="entry name" value="ACETYLTRANSFERASE C18B11.09C-RELATED"/>
    <property type="match status" value="1"/>
</dbReference>
<dbReference type="PANTHER" id="PTHR23416">
    <property type="entry name" value="SIALIC ACID SYNTHASE-RELATED"/>
    <property type="match status" value="1"/>
</dbReference>
<dbReference type="GO" id="GO:0008374">
    <property type="term" value="F:O-acyltransferase activity"/>
    <property type="evidence" value="ECO:0007669"/>
    <property type="project" value="TreeGrafter"/>
</dbReference>
<dbReference type="Proteomes" id="UP000290848">
    <property type="component" value="Unassembled WGS sequence"/>
</dbReference>
<evidence type="ECO:0000313" key="4">
    <source>
        <dbReference type="Proteomes" id="UP000290848"/>
    </source>
</evidence>
<evidence type="ECO:0000256" key="2">
    <source>
        <dbReference type="ARBA" id="ARBA00022679"/>
    </source>
</evidence>
<evidence type="ECO:0000313" key="3">
    <source>
        <dbReference type="EMBL" id="RXF69435.1"/>
    </source>
</evidence>
<accession>A0A4Q0M8Q4</accession>
<dbReference type="GO" id="GO:0005829">
    <property type="term" value="C:cytosol"/>
    <property type="evidence" value="ECO:0007669"/>
    <property type="project" value="TreeGrafter"/>
</dbReference>
<dbReference type="NCBIfam" id="NF007797">
    <property type="entry name" value="PRK10502.1"/>
    <property type="match status" value="1"/>
</dbReference>
<organism evidence="3 4">
    <name type="scientific">Arcticibacter tournemirensis</name>
    <dbReference type="NCBI Taxonomy" id="699437"/>
    <lineage>
        <taxon>Bacteria</taxon>
        <taxon>Pseudomonadati</taxon>
        <taxon>Bacteroidota</taxon>
        <taxon>Sphingobacteriia</taxon>
        <taxon>Sphingobacteriales</taxon>
        <taxon>Sphingobacteriaceae</taxon>
        <taxon>Arcticibacter</taxon>
    </lineage>
</organism>
<protein>
    <submittedName>
        <fullName evidence="3">Colanic acid biosynthesis acetyltransferase WcaF</fullName>
    </submittedName>
</protein>
<keyword evidence="2 3" id="KW-0808">Transferase</keyword>
<dbReference type="Gene3D" id="2.160.10.10">
    <property type="entry name" value="Hexapeptide repeat proteins"/>
    <property type="match status" value="1"/>
</dbReference>
<dbReference type="CDD" id="cd05825">
    <property type="entry name" value="LbH_wcaF_like"/>
    <property type="match status" value="1"/>
</dbReference>
<dbReference type="EMBL" id="RXOC01000007">
    <property type="protein sequence ID" value="RXF69435.1"/>
    <property type="molecule type" value="Genomic_DNA"/>
</dbReference>
<dbReference type="SUPFAM" id="SSF51161">
    <property type="entry name" value="Trimeric LpxA-like enzymes"/>
    <property type="match status" value="1"/>
</dbReference>
<sequence length="202" mass="22665">MTEYQNLSSFIVPHDFRGRSKFVVQLWWIVQDSLFAWSPQVFFGWRRFLLRMFGAKIGKGVAIRPSVTITYPWKVSVGDYSWIGDDTVLYSLGEINIGSNVAIAHKVYLNTGAHDYKTQSFDICSHPITIEDECWITNDVFIAPGVTVGKGTVVGARSTVLKSLPSGKVCVGYPAKPVKDRIPLEKPTTKKVFNERAESVFL</sequence>
<dbReference type="AlphaFoldDB" id="A0A4Q0M8Q4"/>
<comment type="similarity">
    <text evidence="1">Belongs to the transferase hexapeptide repeat family.</text>
</comment>
<dbReference type="RefSeq" id="WP_128769707.1">
    <property type="nucleotide sequence ID" value="NZ_RXOC01000007.1"/>
</dbReference>